<accession>A0ABT9U2R9</accession>
<comment type="caution">
    <text evidence="2">The sequence shown here is derived from an EMBL/GenBank/DDBJ whole genome shotgun (WGS) entry which is preliminary data.</text>
</comment>
<feature type="compositionally biased region" description="Low complexity" evidence="1">
    <location>
        <begin position="14"/>
        <end position="23"/>
    </location>
</feature>
<proteinExistence type="predicted"/>
<name>A0ABT9U2R9_PAEHA</name>
<keyword evidence="3" id="KW-1185">Reference proteome</keyword>
<gene>
    <name evidence="2" type="ORF">J2T15_003373</name>
</gene>
<dbReference type="EMBL" id="JAUSSU010000006">
    <property type="protein sequence ID" value="MDQ0113930.1"/>
    <property type="molecule type" value="Genomic_DNA"/>
</dbReference>
<organism evidence="2 3">
    <name type="scientific">Paenibacillus harenae</name>
    <dbReference type="NCBI Taxonomy" id="306543"/>
    <lineage>
        <taxon>Bacteria</taxon>
        <taxon>Bacillati</taxon>
        <taxon>Bacillota</taxon>
        <taxon>Bacilli</taxon>
        <taxon>Bacillales</taxon>
        <taxon>Paenibacillaceae</taxon>
        <taxon>Paenibacillus</taxon>
    </lineage>
</organism>
<protein>
    <submittedName>
        <fullName evidence="2">Glutathione synthase/RimK-type ligase-like ATP-grasp enzyme</fullName>
    </submittedName>
</protein>
<dbReference type="Proteomes" id="UP001229346">
    <property type="component" value="Unassembled WGS sequence"/>
</dbReference>
<dbReference type="Pfam" id="PF14398">
    <property type="entry name" value="ATPgrasp_YheCD"/>
    <property type="match status" value="1"/>
</dbReference>
<dbReference type="InterPro" id="IPR026838">
    <property type="entry name" value="YheC/D"/>
</dbReference>
<evidence type="ECO:0000256" key="1">
    <source>
        <dbReference type="SAM" id="MobiDB-lite"/>
    </source>
</evidence>
<dbReference type="SUPFAM" id="SSF56059">
    <property type="entry name" value="Glutathione synthetase ATP-binding domain-like"/>
    <property type="match status" value="1"/>
</dbReference>
<evidence type="ECO:0000313" key="3">
    <source>
        <dbReference type="Proteomes" id="UP001229346"/>
    </source>
</evidence>
<feature type="compositionally biased region" description="Polar residues" evidence="1">
    <location>
        <begin position="1"/>
        <end position="10"/>
    </location>
</feature>
<feature type="region of interest" description="Disordered" evidence="1">
    <location>
        <begin position="1"/>
        <end position="23"/>
    </location>
</feature>
<evidence type="ECO:0000313" key="2">
    <source>
        <dbReference type="EMBL" id="MDQ0113930.1"/>
    </source>
</evidence>
<dbReference type="RefSeq" id="WP_307205200.1">
    <property type="nucleotide sequence ID" value="NZ_JAUSSU010000006.1"/>
</dbReference>
<dbReference type="Gene3D" id="3.30.470.20">
    <property type="entry name" value="ATP-grasp fold, B domain"/>
    <property type="match status" value="1"/>
</dbReference>
<sequence>MNSTKVTLRINQDEPGASASSPSLLLSEEHAKKWNIPYRTPLTLSFGSARQEITVEPSTEGSFLQIDAKLAAKWGAKHEQLLSFVYKNSAKTIQLGPLIGVIVSRVNRNSSEMPFGTNTSFCYELSELCKSYGASIFFFTKEDVMSQSDSIKGWHYTDRWVRGRFPVPHIIYNRITSRRKERLPGVQQFVRYAKKRHNAVFFNEKYLNKTEVFEALKKEASLKPYLPESYPLRGSKMLKTMCSKYEVVFIKPINGSLGKGIVKVYRGGGPEQGYTSHVNNVTGIRAQTFSTLDKLYGSIAAKLKRSQHQIQRGLKLLSVNGRPIDFRALVQRGETGQWTITSIVARIADNNQFVSNVARGGTISTVKAALARTGSSAAAGGLSKLRRVSLLIAKGIESQIPGHFAELGIDLAIDTQGRVWLIEVNAKPSKEDSSPLDQSGKARPSVKKFVQYAYFASGFNG</sequence>
<reference evidence="2 3" key="1">
    <citation type="submission" date="2023-07" db="EMBL/GenBank/DDBJ databases">
        <title>Sorghum-associated microbial communities from plants grown in Nebraska, USA.</title>
        <authorList>
            <person name="Schachtman D."/>
        </authorList>
    </citation>
    <scope>NUCLEOTIDE SEQUENCE [LARGE SCALE GENOMIC DNA]</scope>
    <source>
        <strain evidence="2 3">CC482</strain>
    </source>
</reference>